<keyword evidence="2" id="KW-1133">Transmembrane helix</keyword>
<dbReference type="GO" id="GO:0042910">
    <property type="term" value="F:xenobiotic transmembrane transporter activity"/>
    <property type="evidence" value="ECO:0007669"/>
    <property type="project" value="InterPro"/>
</dbReference>
<organism evidence="3 4">
    <name type="scientific">Euplotes crassus</name>
    <dbReference type="NCBI Taxonomy" id="5936"/>
    <lineage>
        <taxon>Eukaryota</taxon>
        <taxon>Sar</taxon>
        <taxon>Alveolata</taxon>
        <taxon>Ciliophora</taxon>
        <taxon>Intramacronucleata</taxon>
        <taxon>Spirotrichea</taxon>
        <taxon>Hypotrichia</taxon>
        <taxon>Euplotida</taxon>
        <taxon>Euplotidae</taxon>
        <taxon>Moneuplotes</taxon>
    </lineage>
</organism>
<feature type="transmembrane region" description="Helical" evidence="2">
    <location>
        <begin position="221"/>
        <end position="243"/>
    </location>
</feature>
<evidence type="ECO:0000313" key="3">
    <source>
        <dbReference type="EMBL" id="CAI2387247.1"/>
    </source>
</evidence>
<feature type="transmembrane region" description="Helical" evidence="2">
    <location>
        <begin position="415"/>
        <end position="435"/>
    </location>
</feature>
<keyword evidence="2" id="KW-0812">Transmembrane</keyword>
<feature type="transmembrane region" description="Helical" evidence="2">
    <location>
        <begin position="441"/>
        <end position="466"/>
    </location>
</feature>
<feature type="transmembrane region" description="Helical" evidence="2">
    <location>
        <begin position="384"/>
        <end position="403"/>
    </location>
</feature>
<dbReference type="EMBL" id="CAMPGE010029760">
    <property type="protein sequence ID" value="CAI2387247.1"/>
    <property type="molecule type" value="Genomic_DNA"/>
</dbReference>
<comment type="similarity">
    <text evidence="1">Belongs to the multi antimicrobial extrusion (MATE) (TC 2.A.66.1) family.</text>
</comment>
<evidence type="ECO:0000256" key="1">
    <source>
        <dbReference type="ARBA" id="ARBA00010199"/>
    </source>
</evidence>
<dbReference type="Pfam" id="PF01554">
    <property type="entry name" value="MatE"/>
    <property type="match status" value="2"/>
</dbReference>
<comment type="caution">
    <text evidence="3">The sequence shown here is derived from an EMBL/GenBank/DDBJ whole genome shotgun (WGS) entry which is preliminary data.</text>
</comment>
<keyword evidence="2" id="KW-0472">Membrane</keyword>
<dbReference type="InterPro" id="IPR002528">
    <property type="entry name" value="MATE_fam"/>
</dbReference>
<sequence>MPYLMMKTITLCARDLIQISQSVDHQVSAEAVPLQFGQACLIYIKLALPAVGGMLLMRGPEVVDYVVAGHLGDPAFVAGFGLALVSMSVMVVSLSIGLSGGVETLCSQAFGRNEDAQAGEYYRRAQLIMTALFIPQAILLCFAPELLIMTGQPEKASYLAGDYIKICMPGIWCYCQTELLRRFLGAQGVFKIIMNFQILNFFLHFLWIYIFVYTLDLSYSGIAYATLMTYMLNYICPVLYISLFSTNVRADSWGCISRSTFSGLLQYLEYGLPSMTMNVAEVWAFEVVVIMGGYFGEENLAAFVTTFNVMITLYMVALGFQFSANTVVGNCLGAGQAQKAKMFVNVTLATAVLLCVGHAIVVLTCKDYIAAMLVTGDGLRKKCSKMLALFVFLGFGKYIQAISQGVIKAMGFQKYATVICLVGYWIVSLPITYFFSFHLGYGVEALCICCSIGMIFAGICSTILIYRTDLDKLCKDIDLVMKRESKNQATS</sequence>
<dbReference type="GO" id="GO:0015297">
    <property type="term" value="F:antiporter activity"/>
    <property type="evidence" value="ECO:0007669"/>
    <property type="project" value="InterPro"/>
</dbReference>
<dbReference type="PANTHER" id="PTHR11206">
    <property type="entry name" value="MULTIDRUG RESISTANCE PROTEIN"/>
    <property type="match status" value="1"/>
</dbReference>
<reference evidence="3" key="1">
    <citation type="submission" date="2023-07" db="EMBL/GenBank/DDBJ databases">
        <authorList>
            <consortium name="AG Swart"/>
            <person name="Singh M."/>
            <person name="Singh A."/>
            <person name="Seah K."/>
            <person name="Emmerich C."/>
        </authorList>
    </citation>
    <scope>NUCLEOTIDE SEQUENCE</scope>
    <source>
        <strain evidence="3">DP1</strain>
    </source>
</reference>
<dbReference type="GO" id="GO:0016020">
    <property type="term" value="C:membrane"/>
    <property type="evidence" value="ECO:0007669"/>
    <property type="project" value="InterPro"/>
</dbReference>
<protein>
    <submittedName>
        <fullName evidence="3">Uncharacterized protein</fullName>
    </submittedName>
</protein>
<dbReference type="Proteomes" id="UP001295684">
    <property type="component" value="Unassembled WGS sequence"/>
</dbReference>
<feature type="transmembrane region" description="Helical" evidence="2">
    <location>
        <begin position="343"/>
        <end position="364"/>
    </location>
</feature>
<feature type="transmembrane region" description="Helical" evidence="2">
    <location>
        <begin position="77"/>
        <end position="106"/>
    </location>
</feature>
<feature type="transmembrane region" description="Helical" evidence="2">
    <location>
        <begin position="196"/>
        <end position="215"/>
    </location>
</feature>
<evidence type="ECO:0000256" key="2">
    <source>
        <dbReference type="SAM" id="Phobius"/>
    </source>
</evidence>
<feature type="transmembrane region" description="Helical" evidence="2">
    <location>
        <begin position="40"/>
        <end position="57"/>
    </location>
</feature>
<feature type="transmembrane region" description="Helical" evidence="2">
    <location>
        <begin position="127"/>
        <end position="150"/>
    </location>
</feature>
<feature type="transmembrane region" description="Helical" evidence="2">
    <location>
        <begin position="301"/>
        <end position="322"/>
    </location>
</feature>
<dbReference type="NCBIfam" id="TIGR00797">
    <property type="entry name" value="matE"/>
    <property type="match status" value="1"/>
</dbReference>
<dbReference type="AlphaFoldDB" id="A0AAD2DAM7"/>
<name>A0AAD2DAM7_EUPCR</name>
<evidence type="ECO:0000313" key="4">
    <source>
        <dbReference type="Proteomes" id="UP001295684"/>
    </source>
</evidence>
<keyword evidence="4" id="KW-1185">Reference proteome</keyword>
<feature type="transmembrane region" description="Helical" evidence="2">
    <location>
        <begin position="275"/>
        <end position="295"/>
    </location>
</feature>
<proteinExistence type="inferred from homology"/>
<gene>
    <name evidence="3" type="ORF">ECRASSUSDP1_LOCUS28876</name>
</gene>
<accession>A0AAD2DAM7</accession>